<sequence length="163" mass="18427">MSEIMINSAEDWNDEQVKEHPVRGRINLTLRVDPPDSDSGVEIQLRKLFFVWKQSAPHFALFAKGEDEHAGTELYLSGYGLEAGKTYVISDDLKDVSARFEREGTTSYPRTPAEGTLTIRSIDSESIEGYFRFVFNNTGKEDKRKIDVYGTSFTIGYSDVKVS</sequence>
<organism evidence="1 2">
    <name type="scientific">Pseudomonas fluorescens</name>
    <dbReference type="NCBI Taxonomy" id="294"/>
    <lineage>
        <taxon>Bacteria</taxon>
        <taxon>Pseudomonadati</taxon>
        <taxon>Pseudomonadota</taxon>
        <taxon>Gammaproteobacteria</taxon>
        <taxon>Pseudomonadales</taxon>
        <taxon>Pseudomonadaceae</taxon>
        <taxon>Pseudomonas</taxon>
    </lineage>
</organism>
<dbReference type="AlphaFoldDB" id="A0A5E6Q9Z7"/>
<proteinExistence type="predicted"/>
<dbReference type="RefSeq" id="WP_150812958.1">
    <property type="nucleotide sequence ID" value="NZ_CABVHB010000004.1"/>
</dbReference>
<evidence type="ECO:0000313" key="1">
    <source>
        <dbReference type="EMBL" id="VVM51420.1"/>
    </source>
</evidence>
<gene>
    <name evidence="1" type="ORF">PS673_00785</name>
</gene>
<dbReference type="Proteomes" id="UP000344274">
    <property type="component" value="Unassembled WGS sequence"/>
</dbReference>
<protein>
    <submittedName>
        <fullName evidence="1">Uncharacterized protein</fullName>
    </submittedName>
</protein>
<evidence type="ECO:0000313" key="2">
    <source>
        <dbReference type="Proteomes" id="UP000344274"/>
    </source>
</evidence>
<reference evidence="1 2" key="1">
    <citation type="submission" date="2019-09" db="EMBL/GenBank/DDBJ databases">
        <authorList>
            <person name="Chandra G."/>
            <person name="Truman W A."/>
        </authorList>
    </citation>
    <scope>NUCLEOTIDE SEQUENCE [LARGE SCALE GENOMIC DNA]</scope>
    <source>
        <strain evidence="1">PS673</strain>
    </source>
</reference>
<accession>A0A5E6Q9Z7</accession>
<dbReference type="EMBL" id="CABVHB010000004">
    <property type="protein sequence ID" value="VVM51420.1"/>
    <property type="molecule type" value="Genomic_DNA"/>
</dbReference>
<name>A0A5E6Q9Z7_PSEFL</name>